<proteinExistence type="inferred from homology"/>
<evidence type="ECO:0000313" key="8">
    <source>
        <dbReference type="Proteomes" id="UP000177876"/>
    </source>
</evidence>
<keyword evidence="3 5" id="KW-0540">Nuclease</keyword>
<organism evidence="7 8">
    <name type="scientific">Candidatus Solincola sediminis</name>
    <dbReference type="NCBI Taxonomy" id="1797199"/>
    <lineage>
        <taxon>Bacteria</taxon>
        <taxon>Bacillati</taxon>
        <taxon>Actinomycetota</taxon>
        <taxon>Candidatus Geothermincolia</taxon>
        <taxon>Candidatus Geothermincolales</taxon>
        <taxon>Candidatus Geothermincolaceae</taxon>
        <taxon>Candidatus Solincola</taxon>
    </lineage>
</organism>
<sequence>MRSMGLDIGTRRIGVAISDPLNMSAHPIEVLQDIDFPALRRYVEEKTREGVGRVVVGLPLTSRGEEGQQAAITREYANALEGIEGIEVVLWDERLSTVEAERRLKEAGHSLRGRKVDAEAAAIILQSYLEYLKTKKRQAGE</sequence>
<keyword evidence="2 5" id="KW-0690">Ribosome biogenesis</keyword>
<comment type="similarity">
    <text evidence="5">Belongs to the YqgF HJR family.</text>
</comment>
<dbReference type="EC" id="3.1.-.-" evidence="5"/>
<dbReference type="GO" id="GO:0016788">
    <property type="term" value="F:hydrolase activity, acting on ester bonds"/>
    <property type="evidence" value="ECO:0007669"/>
    <property type="project" value="UniProtKB-UniRule"/>
</dbReference>
<dbReference type="HAMAP" id="MF_00651">
    <property type="entry name" value="Nuclease_YqgF"/>
    <property type="match status" value="1"/>
</dbReference>
<gene>
    <name evidence="7" type="ORF">A2Y75_05625</name>
</gene>
<dbReference type="SMART" id="SM00732">
    <property type="entry name" value="YqgFc"/>
    <property type="match status" value="1"/>
</dbReference>
<dbReference type="PANTHER" id="PTHR33317:SF4">
    <property type="entry name" value="POLYNUCLEOTIDYL TRANSFERASE, RIBONUCLEASE H-LIKE SUPERFAMILY PROTEIN"/>
    <property type="match status" value="1"/>
</dbReference>
<dbReference type="GO" id="GO:0005829">
    <property type="term" value="C:cytosol"/>
    <property type="evidence" value="ECO:0007669"/>
    <property type="project" value="TreeGrafter"/>
</dbReference>
<comment type="caution">
    <text evidence="7">The sequence shown here is derived from an EMBL/GenBank/DDBJ whole genome shotgun (WGS) entry which is preliminary data.</text>
</comment>
<dbReference type="GO" id="GO:0004518">
    <property type="term" value="F:nuclease activity"/>
    <property type="evidence" value="ECO:0007669"/>
    <property type="project" value="UniProtKB-KW"/>
</dbReference>
<dbReference type="Gene3D" id="3.30.420.140">
    <property type="entry name" value="YqgF/RNase H-like domain"/>
    <property type="match status" value="1"/>
</dbReference>
<dbReference type="InterPro" id="IPR012337">
    <property type="entry name" value="RNaseH-like_sf"/>
</dbReference>
<protein>
    <recommendedName>
        <fullName evidence="5">Putative pre-16S rRNA nuclease</fullName>
        <ecNumber evidence="5">3.1.-.-</ecNumber>
    </recommendedName>
</protein>
<evidence type="ECO:0000256" key="4">
    <source>
        <dbReference type="ARBA" id="ARBA00022801"/>
    </source>
</evidence>
<dbReference type="PANTHER" id="PTHR33317">
    <property type="entry name" value="POLYNUCLEOTIDYL TRANSFERASE, RIBONUCLEASE H-LIKE SUPERFAMILY PROTEIN"/>
    <property type="match status" value="1"/>
</dbReference>
<dbReference type="STRING" id="1797197.A2Y75_05625"/>
<comment type="function">
    <text evidence="5">Could be a nuclease involved in processing of the 5'-end of pre-16S rRNA.</text>
</comment>
<dbReference type="Proteomes" id="UP000177876">
    <property type="component" value="Unassembled WGS sequence"/>
</dbReference>
<comment type="subcellular location">
    <subcellularLocation>
        <location evidence="5">Cytoplasm</location>
    </subcellularLocation>
</comment>
<keyword evidence="4 5" id="KW-0378">Hydrolase</keyword>
<evidence type="ECO:0000313" key="7">
    <source>
        <dbReference type="EMBL" id="OFW55663.1"/>
    </source>
</evidence>
<dbReference type="NCBIfam" id="TIGR00250">
    <property type="entry name" value="RNAse_H_YqgF"/>
    <property type="match status" value="1"/>
</dbReference>
<dbReference type="InterPro" id="IPR037027">
    <property type="entry name" value="YqgF/RNaseH-like_dom_sf"/>
</dbReference>
<feature type="domain" description="YqgF/RNase H-like" evidence="6">
    <location>
        <begin position="1"/>
        <end position="100"/>
    </location>
</feature>
<evidence type="ECO:0000256" key="3">
    <source>
        <dbReference type="ARBA" id="ARBA00022722"/>
    </source>
</evidence>
<dbReference type="SUPFAM" id="SSF53098">
    <property type="entry name" value="Ribonuclease H-like"/>
    <property type="match status" value="1"/>
</dbReference>
<evidence type="ECO:0000256" key="5">
    <source>
        <dbReference type="HAMAP-Rule" id="MF_00651"/>
    </source>
</evidence>
<dbReference type="InterPro" id="IPR006641">
    <property type="entry name" value="YqgF/RNaseH-like_dom"/>
</dbReference>
<dbReference type="InterPro" id="IPR005227">
    <property type="entry name" value="YqgF"/>
</dbReference>
<evidence type="ECO:0000256" key="1">
    <source>
        <dbReference type="ARBA" id="ARBA00022490"/>
    </source>
</evidence>
<reference evidence="7 8" key="1">
    <citation type="journal article" date="2016" name="Nat. Commun.">
        <title>Thousands of microbial genomes shed light on interconnected biogeochemical processes in an aquifer system.</title>
        <authorList>
            <person name="Anantharaman K."/>
            <person name="Brown C.T."/>
            <person name="Hug L.A."/>
            <person name="Sharon I."/>
            <person name="Castelle C.J."/>
            <person name="Probst A.J."/>
            <person name="Thomas B.C."/>
            <person name="Singh A."/>
            <person name="Wilkins M.J."/>
            <person name="Karaoz U."/>
            <person name="Brodie E.L."/>
            <person name="Williams K.H."/>
            <person name="Hubbard S.S."/>
            <person name="Banfield J.F."/>
        </authorList>
    </citation>
    <scope>NUCLEOTIDE SEQUENCE [LARGE SCALE GENOMIC DNA]</scope>
</reference>
<dbReference type="AlphaFoldDB" id="A0A1F2WFM3"/>
<accession>A0A1F2WFM3</accession>
<dbReference type="Pfam" id="PF03652">
    <property type="entry name" value="RuvX"/>
    <property type="match status" value="1"/>
</dbReference>
<dbReference type="GO" id="GO:0000967">
    <property type="term" value="P:rRNA 5'-end processing"/>
    <property type="evidence" value="ECO:0007669"/>
    <property type="project" value="UniProtKB-UniRule"/>
</dbReference>
<dbReference type="CDD" id="cd16964">
    <property type="entry name" value="YqgF"/>
    <property type="match status" value="1"/>
</dbReference>
<name>A0A1F2WFM3_9ACTN</name>
<keyword evidence="1 5" id="KW-0963">Cytoplasm</keyword>
<evidence type="ECO:0000256" key="2">
    <source>
        <dbReference type="ARBA" id="ARBA00022517"/>
    </source>
</evidence>
<dbReference type="EMBL" id="MELK01000052">
    <property type="protein sequence ID" value="OFW55663.1"/>
    <property type="molecule type" value="Genomic_DNA"/>
</dbReference>
<evidence type="ECO:0000259" key="6">
    <source>
        <dbReference type="SMART" id="SM00732"/>
    </source>
</evidence>